<reference evidence="2 3" key="1">
    <citation type="submission" date="2024-04" db="EMBL/GenBank/DDBJ databases">
        <authorList>
            <consortium name="Genoscope - CEA"/>
            <person name="William W."/>
        </authorList>
    </citation>
    <scope>NUCLEOTIDE SEQUENCE [LARGE SCALE GENOMIC DNA]</scope>
</reference>
<evidence type="ECO:0000256" key="1">
    <source>
        <dbReference type="SAM" id="Phobius"/>
    </source>
</evidence>
<name>A0AAV2HDT0_LYMST</name>
<sequence>MYKLSALTISKCLITAIHLLLFRFIKEIHGQEVQLDPNGMEVVSPCSSDLRAGLDFYIVRGIVNDTTGKLSNLIDFETNKTSTNKYQTICTISLTTCITPNPQHCYCAAQKGNIYEIVVNRSAFLSESNAVIRIKWESTSGVSVVSNELQVPKIYDLDSVTTSLTLNDAPATCPLAITRGSVIKFQCQNSPSPCYLTIAVNEDVVKGEHSATYTVTYDPMSYSTHNFTFSYSISGGPTQTTNCRVDIAKSSDPSLKFATWCIVLVVIFYIGIVVTVIIVIAILYFIKASKMLSNLFKIFVVFLVFAEILCIILIIVFALAKPSTNDPEPGSNILAQWKIMLIIYCVFQGALLIAAVVFAIIYRIRAA</sequence>
<evidence type="ECO:0000313" key="2">
    <source>
        <dbReference type="EMBL" id="CAL1531792.1"/>
    </source>
</evidence>
<feature type="transmembrane region" description="Helical" evidence="1">
    <location>
        <begin position="257"/>
        <end position="286"/>
    </location>
</feature>
<feature type="transmembrane region" description="Helical" evidence="1">
    <location>
        <begin position="339"/>
        <end position="362"/>
    </location>
</feature>
<evidence type="ECO:0000313" key="3">
    <source>
        <dbReference type="Proteomes" id="UP001497497"/>
    </source>
</evidence>
<protein>
    <submittedName>
        <fullName evidence="2">Uncharacterized protein</fullName>
    </submittedName>
</protein>
<feature type="transmembrane region" description="Helical" evidence="1">
    <location>
        <begin position="298"/>
        <end position="319"/>
    </location>
</feature>
<keyword evidence="1" id="KW-0812">Transmembrane</keyword>
<dbReference type="Proteomes" id="UP001497497">
    <property type="component" value="Unassembled WGS sequence"/>
</dbReference>
<keyword evidence="1" id="KW-0472">Membrane</keyword>
<accession>A0AAV2HDT0</accession>
<keyword evidence="3" id="KW-1185">Reference proteome</keyword>
<keyword evidence="1" id="KW-1133">Transmembrane helix</keyword>
<proteinExistence type="predicted"/>
<gene>
    <name evidence="2" type="ORF">GSLYS_00005887001</name>
</gene>
<comment type="caution">
    <text evidence="2">The sequence shown here is derived from an EMBL/GenBank/DDBJ whole genome shotgun (WGS) entry which is preliminary data.</text>
</comment>
<dbReference type="AlphaFoldDB" id="A0AAV2HDT0"/>
<dbReference type="EMBL" id="CAXITT010000097">
    <property type="protein sequence ID" value="CAL1531792.1"/>
    <property type="molecule type" value="Genomic_DNA"/>
</dbReference>
<organism evidence="2 3">
    <name type="scientific">Lymnaea stagnalis</name>
    <name type="common">Great pond snail</name>
    <name type="synonym">Helix stagnalis</name>
    <dbReference type="NCBI Taxonomy" id="6523"/>
    <lineage>
        <taxon>Eukaryota</taxon>
        <taxon>Metazoa</taxon>
        <taxon>Spiralia</taxon>
        <taxon>Lophotrochozoa</taxon>
        <taxon>Mollusca</taxon>
        <taxon>Gastropoda</taxon>
        <taxon>Heterobranchia</taxon>
        <taxon>Euthyneura</taxon>
        <taxon>Panpulmonata</taxon>
        <taxon>Hygrophila</taxon>
        <taxon>Lymnaeoidea</taxon>
        <taxon>Lymnaeidae</taxon>
        <taxon>Lymnaea</taxon>
    </lineage>
</organism>